<dbReference type="SUPFAM" id="SSF52540">
    <property type="entry name" value="P-loop containing nucleoside triphosphate hydrolases"/>
    <property type="match status" value="2"/>
</dbReference>
<feature type="domain" description="Helicase/UvrB N-terminal" evidence="1">
    <location>
        <begin position="58"/>
        <end position="346"/>
    </location>
</feature>
<protein>
    <submittedName>
        <fullName evidence="2">DEAD/DEAH box helicase family protein</fullName>
    </submittedName>
</protein>
<name>A0A843A9A2_METAZ</name>
<dbReference type="InterPro" id="IPR006935">
    <property type="entry name" value="Helicase/UvrB_N"/>
</dbReference>
<evidence type="ECO:0000313" key="3">
    <source>
        <dbReference type="Proteomes" id="UP000658733"/>
    </source>
</evidence>
<dbReference type="EMBL" id="JADIIN010000005">
    <property type="protein sequence ID" value="MBF4467877.1"/>
    <property type="molecule type" value="Genomic_DNA"/>
</dbReference>
<evidence type="ECO:0000313" key="2">
    <source>
        <dbReference type="EMBL" id="MBF4467877.1"/>
    </source>
</evidence>
<dbReference type="InterPro" id="IPR050742">
    <property type="entry name" value="Helicase_Restrict-Modif_Enz"/>
</dbReference>
<sequence>MVKKGTGSNPLEMAKVIAKDVEKAWEDGSFLKNVSPVTQDLLKHWFFDAFADMRHINFHKGQKRAILNIIYLHEVLKIKNVKDLYLSSMPELLQEMDLEDLSKEKYQHPMYAVKMATGTGKTWVLHAILIWQYLNAKLTKENVNVNEDLKNLFSKNFLIVAPGLIVYNRLLDAFLGSVDENGNRDFENSDFNKFKELFIPPAYRETFFSFIQSSVATKEEISSKVTGDGLIAITNWHLLAGIEENETIIDSPLDNPHEVYKKVFPISPGTSNGNSLDSLDNNFLKGKEINYLAEIENLVVFNDEAHHIHENKKKGEISEVEWQKSLNYISKDKEDKFIRIDFSATPYVSTGKKAEKRGKHYFPHIIADYDLKNAIHDGYVKMIAIDERKEIGAIKDLDFKAIRDGNKVIGLSEGQKIMLKAGLTKLNILEKDFIKQDKFKHPKMFVICEDTKVPPFVKKYLIEKGLKEEDILEIHSNKKGEVSNDEWDSINEKLFNIDDYESPKVIISVLMLREGFDVNNICVVVPLRSTNAPILLEQTIGRGLRLMWREPAYLEEKKENRKRVLVDKKEPLNYLDLLSIIEHPNFISFYENLGEVGIDSEGPSSGKTLGNMIVVNLKENYQKYDFYWPIILREREEILTKDELSLGNLEPFNIPLSTLLEIKGEKGDTFVAHELTVGTKFGKYNVESDLFNAQSYNEFIVYILNSITNMMQPIKRTTKQIPMIQINNAEIIRLVDDYIRTKLFNTDFNPLEDENWRILYMSDDAIIKHIIKQFSQKIYDLQHTVEVKDAEVDKIYFSQIEELKMRENYSIDVSKSIYEKLPYPSNKGGFEKLFIEKVDLDAQVDSFIKINEYYHSFASILYIREDGLIARYYPDFLVKIEDNIYVVETKADKDISSENVQRKRIATIEQLNKFNQLKSEDRMDSQWIYVLLGEKTFKNMMKNGASIKEILDYTILTEAKAKGTLDDYL</sequence>
<reference evidence="2" key="1">
    <citation type="submission" date="2020-10" db="EMBL/GenBank/DDBJ databases">
        <title>Dehalococcoides mccartyi of a TCE/Cr reducing biochatode.</title>
        <authorList>
            <person name="Matturro B."/>
        </authorList>
    </citation>
    <scope>NUCLEOTIDE SEQUENCE</scope>
    <source>
        <strain evidence="2">Bin4</strain>
    </source>
</reference>
<keyword evidence="2" id="KW-0347">Helicase</keyword>
<dbReference type="GO" id="GO:0003677">
    <property type="term" value="F:DNA binding"/>
    <property type="evidence" value="ECO:0007669"/>
    <property type="project" value="InterPro"/>
</dbReference>
<dbReference type="Pfam" id="PF04851">
    <property type="entry name" value="ResIII"/>
    <property type="match status" value="1"/>
</dbReference>
<proteinExistence type="predicted"/>
<dbReference type="RefSeq" id="WP_278521545.1">
    <property type="nucleotide sequence ID" value="NZ_JADIIN010000005.1"/>
</dbReference>
<accession>A0A843A9A2</accession>
<keyword evidence="2" id="KW-0547">Nucleotide-binding</keyword>
<dbReference type="InterPro" id="IPR027417">
    <property type="entry name" value="P-loop_NTPase"/>
</dbReference>
<keyword evidence="2" id="KW-0378">Hydrolase</keyword>
<dbReference type="GO" id="GO:0004386">
    <property type="term" value="F:helicase activity"/>
    <property type="evidence" value="ECO:0007669"/>
    <property type="project" value="UniProtKB-KW"/>
</dbReference>
<dbReference type="PANTHER" id="PTHR47396">
    <property type="entry name" value="TYPE I RESTRICTION ENZYME ECOKI R PROTEIN"/>
    <property type="match status" value="1"/>
</dbReference>
<evidence type="ECO:0000259" key="1">
    <source>
        <dbReference type="Pfam" id="PF04851"/>
    </source>
</evidence>
<dbReference type="AlphaFoldDB" id="A0A843A9A2"/>
<dbReference type="GO" id="GO:0005829">
    <property type="term" value="C:cytosol"/>
    <property type="evidence" value="ECO:0007669"/>
    <property type="project" value="TreeGrafter"/>
</dbReference>
<gene>
    <name evidence="2" type="ORF">ISP01_00590</name>
</gene>
<dbReference type="GO" id="GO:0005524">
    <property type="term" value="F:ATP binding"/>
    <property type="evidence" value="ECO:0007669"/>
    <property type="project" value="InterPro"/>
</dbReference>
<dbReference type="Gene3D" id="3.40.50.300">
    <property type="entry name" value="P-loop containing nucleotide triphosphate hydrolases"/>
    <property type="match status" value="2"/>
</dbReference>
<comment type="caution">
    <text evidence="2">The sequence shown here is derived from an EMBL/GenBank/DDBJ whole genome shotgun (WGS) entry which is preliminary data.</text>
</comment>
<dbReference type="PANTHER" id="PTHR47396:SF1">
    <property type="entry name" value="ATP-DEPENDENT HELICASE IRC3-RELATED"/>
    <property type="match status" value="1"/>
</dbReference>
<keyword evidence="2" id="KW-0067">ATP-binding</keyword>
<dbReference type="Proteomes" id="UP000658733">
    <property type="component" value="Unassembled WGS sequence"/>
</dbReference>
<dbReference type="GO" id="GO:0016787">
    <property type="term" value="F:hydrolase activity"/>
    <property type="evidence" value="ECO:0007669"/>
    <property type="project" value="InterPro"/>
</dbReference>
<organism evidence="2 3">
    <name type="scientific">Methanobrevibacter arboriphilus</name>
    <dbReference type="NCBI Taxonomy" id="39441"/>
    <lineage>
        <taxon>Archaea</taxon>
        <taxon>Methanobacteriati</taxon>
        <taxon>Methanobacteriota</taxon>
        <taxon>Methanomada group</taxon>
        <taxon>Methanobacteria</taxon>
        <taxon>Methanobacteriales</taxon>
        <taxon>Methanobacteriaceae</taxon>
        <taxon>Methanobrevibacter</taxon>
    </lineage>
</organism>